<dbReference type="AlphaFoldDB" id="A0AA88KET6"/>
<dbReference type="InterPro" id="IPR015943">
    <property type="entry name" value="WD40/YVTN_repeat-like_dom_sf"/>
</dbReference>
<keyword evidence="5" id="KW-1185">Reference proteome</keyword>
<protein>
    <recommendedName>
        <fullName evidence="6">Guanine nucleotide-binding protein subunit beta-like protein</fullName>
    </recommendedName>
</protein>
<dbReference type="EMBL" id="PYSW02000049">
    <property type="protein sequence ID" value="KAG2373954.1"/>
    <property type="molecule type" value="Genomic_DNA"/>
</dbReference>
<keyword evidence="1 3" id="KW-0853">WD repeat</keyword>
<evidence type="ECO:0000313" key="5">
    <source>
        <dbReference type="Proteomes" id="UP000816034"/>
    </source>
</evidence>
<name>A0AA88KET6_NAELO</name>
<evidence type="ECO:0008006" key="6">
    <source>
        <dbReference type="Google" id="ProtNLM"/>
    </source>
</evidence>
<reference evidence="4 5" key="1">
    <citation type="journal article" date="2018" name="BMC Genomics">
        <title>The genome of Naegleria lovaniensis, the basis for a comparative approach to unravel pathogenicity factors of the human pathogenic amoeba N. fowleri.</title>
        <authorList>
            <person name="Liechti N."/>
            <person name="Schurch N."/>
            <person name="Bruggmann R."/>
            <person name="Wittwer M."/>
        </authorList>
    </citation>
    <scope>NUCLEOTIDE SEQUENCE [LARGE SCALE GENOMIC DNA]</scope>
    <source>
        <strain evidence="4 5">ATCC 30569</strain>
    </source>
</reference>
<feature type="repeat" description="WD" evidence="3">
    <location>
        <begin position="8"/>
        <end position="40"/>
    </location>
</feature>
<dbReference type="PROSITE" id="PS00678">
    <property type="entry name" value="WD_REPEATS_1"/>
    <property type="match status" value="1"/>
</dbReference>
<dbReference type="PRINTS" id="PR00320">
    <property type="entry name" value="GPROTEINBRPT"/>
</dbReference>
<dbReference type="RefSeq" id="XP_044543128.1">
    <property type="nucleotide sequence ID" value="XM_044687295.1"/>
</dbReference>
<sequence>MLKTKTLLYGHQDFVRSLAVCPNKHTTISGSNDHTIRTWDHVRGFCDRVLMGHDSTINSLSVMNNNNLIISGGADHTVRIWDTRNPIGSECVHMVSHVSDVHDVTCWNDLNTTSDENYKFGNEFVIYSVGQDMKLNIWDLRKMSSSSSTQHSNVNSFGFSNDHFHYSNSVMSGQQHSFGNTNNYYGIGSSFGVMTNDTSKQSKVSSISTNFGTPFCCQVGILNHEQVIFVGAKNGILQALSLNEENNSYQVLKSYEGHCGDVSCLSFNVENSTLISGDSGNMVHVFNIYQETPLQTLKDHSDSITCCQILGNSIFTGSKDGTIREYEFCSNNDDDSSSQQLQCSPKRCLERLSMQVFSIAVGRNRLLFCGSDEEPVRCWDVSSS</sequence>
<feature type="repeat" description="WD" evidence="3">
    <location>
        <begin position="50"/>
        <end position="85"/>
    </location>
</feature>
<accession>A0AA88KET6</accession>
<comment type="caution">
    <text evidence="4">The sequence shown here is derived from an EMBL/GenBank/DDBJ whole genome shotgun (WGS) entry which is preliminary data.</text>
</comment>
<dbReference type="SMART" id="SM00320">
    <property type="entry name" value="WD40"/>
    <property type="match status" value="6"/>
</dbReference>
<dbReference type="InterPro" id="IPR036322">
    <property type="entry name" value="WD40_repeat_dom_sf"/>
</dbReference>
<dbReference type="GeneID" id="68104073"/>
<evidence type="ECO:0000256" key="1">
    <source>
        <dbReference type="ARBA" id="ARBA00022574"/>
    </source>
</evidence>
<dbReference type="Proteomes" id="UP000816034">
    <property type="component" value="Unassembled WGS sequence"/>
</dbReference>
<feature type="repeat" description="WD" evidence="3">
    <location>
        <begin position="255"/>
        <end position="296"/>
    </location>
</feature>
<dbReference type="PROSITE" id="PS50082">
    <property type="entry name" value="WD_REPEATS_2"/>
    <property type="match status" value="3"/>
</dbReference>
<dbReference type="InterPro" id="IPR020472">
    <property type="entry name" value="WD40_PAC1"/>
</dbReference>
<evidence type="ECO:0000313" key="4">
    <source>
        <dbReference type="EMBL" id="KAG2373954.1"/>
    </source>
</evidence>
<dbReference type="InterPro" id="IPR053299">
    <property type="entry name" value="ASTRA_WD_repeat"/>
</dbReference>
<keyword evidence="2" id="KW-0677">Repeat</keyword>
<dbReference type="InterPro" id="IPR019775">
    <property type="entry name" value="WD40_repeat_CS"/>
</dbReference>
<dbReference type="Gene3D" id="2.130.10.10">
    <property type="entry name" value="YVTN repeat-like/Quinoprotein amine dehydrogenase"/>
    <property type="match status" value="2"/>
</dbReference>
<dbReference type="SUPFAM" id="SSF50978">
    <property type="entry name" value="WD40 repeat-like"/>
    <property type="match status" value="1"/>
</dbReference>
<gene>
    <name evidence="4" type="ORF">C9374_011619</name>
</gene>
<dbReference type="InterPro" id="IPR001680">
    <property type="entry name" value="WD40_rpt"/>
</dbReference>
<dbReference type="PANTHER" id="PTHR44156">
    <property type="entry name" value="SUPERNUMERARY LIMBS, ISOFORM B-RELATED"/>
    <property type="match status" value="1"/>
</dbReference>
<organism evidence="4 5">
    <name type="scientific">Naegleria lovaniensis</name>
    <name type="common">Amoeba</name>
    <dbReference type="NCBI Taxonomy" id="51637"/>
    <lineage>
        <taxon>Eukaryota</taxon>
        <taxon>Discoba</taxon>
        <taxon>Heterolobosea</taxon>
        <taxon>Tetramitia</taxon>
        <taxon>Eutetramitia</taxon>
        <taxon>Vahlkampfiidae</taxon>
        <taxon>Naegleria</taxon>
    </lineage>
</organism>
<proteinExistence type="predicted"/>
<evidence type="ECO:0000256" key="3">
    <source>
        <dbReference type="PROSITE-ProRule" id="PRU00221"/>
    </source>
</evidence>
<dbReference type="PROSITE" id="PS50294">
    <property type="entry name" value="WD_REPEATS_REGION"/>
    <property type="match status" value="2"/>
</dbReference>
<dbReference type="Pfam" id="PF00400">
    <property type="entry name" value="WD40"/>
    <property type="match status" value="4"/>
</dbReference>
<evidence type="ECO:0000256" key="2">
    <source>
        <dbReference type="ARBA" id="ARBA00022737"/>
    </source>
</evidence>